<accession>A0A2P4XWB5</accession>
<protein>
    <submittedName>
        <fullName evidence="1">Uncharacterized protein</fullName>
    </submittedName>
</protein>
<evidence type="ECO:0000313" key="1">
    <source>
        <dbReference type="EMBL" id="POM69846.1"/>
    </source>
</evidence>
<gene>
    <name evidence="1" type="ORF">PHPALM_13838</name>
</gene>
<dbReference type="EMBL" id="NCKW01007816">
    <property type="protein sequence ID" value="POM69846.1"/>
    <property type="molecule type" value="Genomic_DNA"/>
</dbReference>
<proteinExistence type="predicted"/>
<evidence type="ECO:0000313" key="2">
    <source>
        <dbReference type="Proteomes" id="UP000237271"/>
    </source>
</evidence>
<comment type="caution">
    <text evidence="1">The sequence shown here is derived from an EMBL/GenBank/DDBJ whole genome shotgun (WGS) entry which is preliminary data.</text>
</comment>
<sequence>MKRPIQRGGTRHDYYRLELSNRVKFHPVFHTSLLKPGLKSAAVHVGALVTELLVWPSQLVVCQAMSPETSKEQATTPSSNKKTRLIEHIKCLDVRMDKLELIMDGTYSQDKNRKQQRKSSRQAEASTKVWGVHSLYLVSVKSDAKLLVPFIKLFLQRNRAGRDCAELSQSNPGLGKQAEVTLSSFLVERKIIARRLDNILKYLGILHRSGIFNAKIQRF</sequence>
<keyword evidence="2" id="KW-1185">Reference proteome</keyword>
<organism evidence="1 2">
    <name type="scientific">Phytophthora palmivora</name>
    <dbReference type="NCBI Taxonomy" id="4796"/>
    <lineage>
        <taxon>Eukaryota</taxon>
        <taxon>Sar</taxon>
        <taxon>Stramenopiles</taxon>
        <taxon>Oomycota</taxon>
        <taxon>Peronosporomycetes</taxon>
        <taxon>Peronosporales</taxon>
        <taxon>Peronosporaceae</taxon>
        <taxon>Phytophthora</taxon>
    </lineage>
</organism>
<dbReference type="AlphaFoldDB" id="A0A2P4XWB5"/>
<dbReference type="Proteomes" id="UP000237271">
    <property type="component" value="Unassembled WGS sequence"/>
</dbReference>
<name>A0A2P4XWB5_9STRA</name>
<reference evidence="1 2" key="1">
    <citation type="journal article" date="2017" name="Genome Biol. Evol.">
        <title>Phytophthora megakarya and P. palmivora, closely related causal agents of cacao black pod rot, underwent increases in genome sizes and gene numbers by different mechanisms.</title>
        <authorList>
            <person name="Ali S.S."/>
            <person name="Shao J."/>
            <person name="Lary D.J."/>
            <person name="Kronmiller B."/>
            <person name="Shen D."/>
            <person name="Strem M.D."/>
            <person name="Amoako-Attah I."/>
            <person name="Akrofi A.Y."/>
            <person name="Begoude B.A."/>
            <person name="Ten Hoopen G.M."/>
            <person name="Coulibaly K."/>
            <person name="Kebe B.I."/>
            <person name="Melnick R.L."/>
            <person name="Guiltinan M.J."/>
            <person name="Tyler B.M."/>
            <person name="Meinhardt L.W."/>
            <person name="Bailey B.A."/>
        </authorList>
    </citation>
    <scope>NUCLEOTIDE SEQUENCE [LARGE SCALE GENOMIC DNA]</scope>
    <source>
        <strain evidence="2">sbr112.9</strain>
    </source>
</reference>